<keyword evidence="2" id="KW-1185">Reference proteome</keyword>
<dbReference type="AlphaFoldDB" id="A0A9N7TN39"/>
<gene>
    <name evidence="1" type="ORF">PLEPLA_LOCUS2923</name>
</gene>
<accession>A0A9N7TN39</accession>
<comment type="caution">
    <text evidence="1">The sequence shown here is derived from an EMBL/GenBank/DDBJ whole genome shotgun (WGS) entry which is preliminary data.</text>
</comment>
<organism evidence="1 2">
    <name type="scientific">Pleuronectes platessa</name>
    <name type="common">European plaice</name>
    <dbReference type="NCBI Taxonomy" id="8262"/>
    <lineage>
        <taxon>Eukaryota</taxon>
        <taxon>Metazoa</taxon>
        <taxon>Chordata</taxon>
        <taxon>Craniata</taxon>
        <taxon>Vertebrata</taxon>
        <taxon>Euteleostomi</taxon>
        <taxon>Actinopterygii</taxon>
        <taxon>Neopterygii</taxon>
        <taxon>Teleostei</taxon>
        <taxon>Neoteleostei</taxon>
        <taxon>Acanthomorphata</taxon>
        <taxon>Carangaria</taxon>
        <taxon>Pleuronectiformes</taxon>
        <taxon>Pleuronectoidei</taxon>
        <taxon>Pleuronectidae</taxon>
        <taxon>Pleuronectes</taxon>
    </lineage>
</organism>
<reference evidence="1" key="1">
    <citation type="submission" date="2020-03" db="EMBL/GenBank/DDBJ databases">
        <authorList>
            <person name="Weist P."/>
        </authorList>
    </citation>
    <scope>NUCLEOTIDE SEQUENCE</scope>
</reference>
<dbReference type="Proteomes" id="UP001153269">
    <property type="component" value="Unassembled WGS sequence"/>
</dbReference>
<protein>
    <submittedName>
        <fullName evidence="1">Uncharacterized protein</fullName>
    </submittedName>
</protein>
<evidence type="ECO:0000313" key="2">
    <source>
        <dbReference type="Proteomes" id="UP001153269"/>
    </source>
</evidence>
<sequence length="294" mass="32910">MRQFFEKATSSAECNKTCLQRECKTADPGRSLKEGIHRTALLLRREEESRSSQRRAGERHRFPRVKCQRGDNGVHSTTHTLAVASIHFDNSRAGGTKCESQGNVSYNSSTERDFHCEFEEGRLSLIFHKVQPQQESGNLQRYRCKLHSNKGALHEYTTVELEDCARMVQGVLTSDGPSCTFDSVHPDGDVHWFQGSHNLSAGSIKQNTTKRVEKWGWLTIHSDLERKGSDEPYNCSLMSSKSGRYVASALIKSPQILRMDTTRAHSLSPPNGVGSLGPVRILLWISVLLAVALK</sequence>
<name>A0A9N7TN39_PLEPL</name>
<proteinExistence type="predicted"/>
<evidence type="ECO:0000313" key="1">
    <source>
        <dbReference type="EMBL" id="CAB1415209.1"/>
    </source>
</evidence>
<dbReference type="EMBL" id="CADEAL010000144">
    <property type="protein sequence ID" value="CAB1415209.1"/>
    <property type="molecule type" value="Genomic_DNA"/>
</dbReference>